<dbReference type="Proteomes" id="UP000515152">
    <property type="component" value="Chromosome 20"/>
</dbReference>
<feature type="region of interest" description="Disordered" evidence="7">
    <location>
        <begin position="581"/>
        <end position="600"/>
    </location>
</feature>
<feature type="compositionally biased region" description="Polar residues" evidence="7">
    <location>
        <begin position="1"/>
        <end position="13"/>
    </location>
</feature>
<dbReference type="GO" id="GO:0005737">
    <property type="term" value="C:cytoplasm"/>
    <property type="evidence" value="ECO:0007669"/>
    <property type="project" value="UniProtKB-SubCell"/>
</dbReference>
<evidence type="ECO:0000256" key="7">
    <source>
        <dbReference type="SAM" id="MobiDB-lite"/>
    </source>
</evidence>
<protein>
    <submittedName>
        <fullName evidence="10">NLR family CARD domain-containing protein 3-like</fullName>
    </submittedName>
</protein>
<dbReference type="Pfam" id="PF17776">
    <property type="entry name" value="NLRC4_HD2"/>
    <property type="match status" value="1"/>
</dbReference>
<gene>
    <name evidence="10" type="primary">LOC116217975</name>
</gene>
<feature type="domain" description="NACHT" evidence="8">
    <location>
        <begin position="356"/>
        <end position="489"/>
    </location>
</feature>
<keyword evidence="4" id="KW-0677">Repeat</keyword>
<dbReference type="RefSeq" id="XP_042558712.1">
    <property type="nucleotide sequence ID" value="XM_042702778.1"/>
</dbReference>
<dbReference type="PANTHER" id="PTHR24106">
    <property type="entry name" value="NACHT, LRR AND CARD DOMAINS-CONTAINING"/>
    <property type="match status" value="1"/>
</dbReference>
<dbReference type="Pfam" id="PF17779">
    <property type="entry name" value="WHD_NOD2"/>
    <property type="match status" value="1"/>
</dbReference>
<accession>A0A8M1K4Y2</accession>
<reference evidence="10" key="1">
    <citation type="submission" date="2025-08" db="UniProtKB">
        <authorList>
            <consortium name="RefSeq"/>
        </authorList>
    </citation>
    <scope>IDENTIFICATION</scope>
</reference>
<dbReference type="InterPro" id="IPR029495">
    <property type="entry name" value="NACHT-assoc"/>
</dbReference>
<dbReference type="InterPro" id="IPR001611">
    <property type="entry name" value="Leu-rich_rpt"/>
</dbReference>
<evidence type="ECO:0000256" key="2">
    <source>
        <dbReference type="ARBA" id="ARBA00022490"/>
    </source>
</evidence>
<dbReference type="FunFam" id="3.40.50.300:FF:000210">
    <property type="entry name" value="Si:dkey-16p6.1"/>
    <property type="match status" value="1"/>
</dbReference>
<dbReference type="InterPro" id="IPR007111">
    <property type="entry name" value="NACHT_NTPase"/>
</dbReference>
<feature type="compositionally biased region" description="Basic and acidic residues" evidence="7">
    <location>
        <begin position="581"/>
        <end position="596"/>
    </location>
</feature>
<keyword evidence="6" id="KW-0067">ATP-binding</keyword>
<sequence>MSGQGERSTASEMSRSKKHSDTESVTEKRSVSPTQSCVSMKSDDSKDFNPPNLREGELPSEQSVTEKRSVSPTQSCVSMKSGDSKDFDPPNFREGELPSEQSVTEKRSESPTQSCVSMRSDDSKDFDPPNFREGELPSEQSVTEKRSESPTQSCVSMKSGDSKDFDPPNFREGELPSEQSKLLTKHSNVHKETHEDLSSIFSDLEKKVMSFMKHELERFKKLLKKESTKYYDSEADDNYSAREGALDIALHFLKKMNHNDLADTLESIFAFVNRLKSHLKKNYEFVSEGIAVPGDRKLLEKIYTDLYITEGGIGAVNEEHEVRQIEKAAGSPGTQEKLIECNNIFQLLPGQDKPIRTVLTKGVAGVGKSISVQKFILDWVKGIANEDIELIFPLPFRELNLKNDKYSFMDILHQFFPDTKGLMFTKNKKSKVLFVFDGLDEYRHPLDFQKNEIWSDMTTPTSVDVLLTNLIKGNLLPSALIWITTRPAAASGIPPDCIDQVAEIRGFNDTQKEKYFRKRITDVKLADRVIEHIRHKESRSLYIMCHIPVFCWIAATVLQRILEETETTAVKEAKEETEVKEAKEAKDATEVKEATEKTASTDSKQQTLKTLTQMYSHFLIFQTRRKTEKYGETYDLDTKWDEKSIMALGHLAFKNLLQNNLIFCESDLTACGITVKDASVYSGMCTQIFKEDSGVFLGTAFCFVHLSIQEFFAALYAHMCIDKQQRNVFDNQDASSERESNTVIGLLKNAVDKALESDSGHLDLFLRFLLGLSLESNQKLLQGLLTQADISQSKEEIVRYIKEKFKENTSAERSINLFHCLNELNDKSLVEEIQNHMRSGSLSSAQLSPAQWSALVFVLLTSEEQMEEFDLKKFIRSDECLNRLLPVVKTATKALLSDCELTEKSCFDLATVLRSDRSILRELDLSNNKIQDSGVKQLTAGLEDTHCKLEKLKLNDSSITEEGCADLTSALTSNLSHLIELNLSGNKLGDSGVKQISALLKNSKYKLQKLLLSDCGITGEGYATLTSALKSNPSHLVELDLRGNDPGDYGVKLLTDLQNGPACKLNIRWQHFSKYT</sequence>
<evidence type="ECO:0000259" key="8">
    <source>
        <dbReference type="PROSITE" id="PS50837"/>
    </source>
</evidence>
<dbReference type="SMART" id="SM00368">
    <property type="entry name" value="LRR_RI"/>
    <property type="match status" value="5"/>
</dbReference>
<evidence type="ECO:0000256" key="1">
    <source>
        <dbReference type="ARBA" id="ARBA00004496"/>
    </source>
</evidence>
<dbReference type="InterPro" id="IPR041075">
    <property type="entry name" value="NOD1/2_WH"/>
</dbReference>
<feature type="compositionally biased region" description="Basic and acidic residues" evidence="7">
    <location>
        <begin position="19"/>
        <end position="30"/>
    </location>
</feature>
<evidence type="ECO:0000313" key="9">
    <source>
        <dbReference type="Proteomes" id="UP000515152"/>
    </source>
</evidence>
<dbReference type="FunFam" id="3.80.10.10:FF:000100">
    <property type="entry name" value="Si:dkey-11n14.1"/>
    <property type="match status" value="1"/>
</dbReference>
<feature type="compositionally biased region" description="Basic and acidic residues" evidence="7">
    <location>
        <begin position="119"/>
        <end position="135"/>
    </location>
</feature>
<evidence type="ECO:0000256" key="3">
    <source>
        <dbReference type="ARBA" id="ARBA00022614"/>
    </source>
</evidence>
<evidence type="ECO:0000313" key="10">
    <source>
        <dbReference type="RefSeq" id="XP_042558712.1"/>
    </source>
</evidence>
<keyword evidence="2" id="KW-0963">Cytoplasm</keyword>
<dbReference type="OrthoDB" id="120976at2759"/>
<evidence type="ECO:0000256" key="6">
    <source>
        <dbReference type="ARBA" id="ARBA00022840"/>
    </source>
</evidence>
<proteinExistence type="predicted"/>
<dbReference type="KEGG" id="char:116217975"/>
<dbReference type="GeneID" id="116217975"/>
<comment type="subcellular location">
    <subcellularLocation>
        <location evidence="1">Cytoplasm</location>
    </subcellularLocation>
</comment>
<keyword evidence="3" id="KW-0433">Leucine-rich repeat</keyword>
<dbReference type="InterPro" id="IPR051261">
    <property type="entry name" value="NLR"/>
</dbReference>
<feature type="compositionally biased region" description="Basic and acidic residues" evidence="7">
    <location>
        <begin position="160"/>
        <end position="174"/>
    </location>
</feature>
<dbReference type="SMART" id="SM01288">
    <property type="entry name" value="FISNA"/>
    <property type="match status" value="1"/>
</dbReference>
<dbReference type="AlphaFoldDB" id="A0A8M1K4Y2"/>
<dbReference type="PROSITE" id="PS50837">
    <property type="entry name" value="NACHT"/>
    <property type="match status" value="1"/>
</dbReference>
<dbReference type="Pfam" id="PF14484">
    <property type="entry name" value="FISNA"/>
    <property type="match status" value="1"/>
</dbReference>
<dbReference type="PROSITE" id="PS51450">
    <property type="entry name" value="LRR"/>
    <property type="match status" value="1"/>
</dbReference>
<evidence type="ECO:0000256" key="5">
    <source>
        <dbReference type="ARBA" id="ARBA00022741"/>
    </source>
</evidence>
<dbReference type="Pfam" id="PF13516">
    <property type="entry name" value="LRR_6"/>
    <property type="match status" value="2"/>
</dbReference>
<feature type="region of interest" description="Disordered" evidence="7">
    <location>
        <begin position="1"/>
        <end position="177"/>
    </location>
</feature>
<evidence type="ECO:0000256" key="4">
    <source>
        <dbReference type="ARBA" id="ARBA00022737"/>
    </source>
</evidence>
<dbReference type="GO" id="GO:0005524">
    <property type="term" value="F:ATP binding"/>
    <property type="evidence" value="ECO:0007669"/>
    <property type="project" value="UniProtKB-KW"/>
</dbReference>
<keyword evidence="9" id="KW-1185">Reference proteome</keyword>
<dbReference type="Pfam" id="PF05729">
    <property type="entry name" value="NACHT"/>
    <property type="match status" value="1"/>
</dbReference>
<keyword evidence="5" id="KW-0547">Nucleotide-binding</keyword>
<dbReference type="InterPro" id="IPR041267">
    <property type="entry name" value="NLRP_HD2"/>
</dbReference>
<feature type="compositionally biased region" description="Basic and acidic residues" evidence="7">
    <location>
        <begin position="82"/>
        <end position="96"/>
    </location>
</feature>
<organism evidence="9 10">
    <name type="scientific">Clupea harengus</name>
    <name type="common">Atlantic herring</name>
    <dbReference type="NCBI Taxonomy" id="7950"/>
    <lineage>
        <taxon>Eukaryota</taxon>
        <taxon>Metazoa</taxon>
        <taxon>Chordata</taxon>
        <taxon>Craniata</taxon>
        <taxon>Vertebrata</taxon>
        <taxon>Euteleostomi</taxon>
        <taxon>Actinopterygii</taxon>
        <taxon>Neopterygii</taxon>
        <taxon>Teleostei</taxon>
        <taxon>Clupei</taxon>
        <taxon>Clupeiformes</taxon>
        <taxon>Clupeoidei</taxon>
        <taxon>Clupeidae</taxon>
        <taxon>Clupea</taxon>
    </lineage>
</organism>
<name>A0A8M1K4Y2_CLUHA</name>